<dbReference type="Proteomes" id="UP001147746">
    <property type="component" value="Unassembled WGS sequence"/>
</dbReference>
<reference evidence="2" key="1">
    <citation type="submission" date="2022-12" db="EMBL/GenBank/DDBJ databases">
        <authorList>
            <person name="Petersen C."/>
        </authorList>
    </citation>
    <scope>NUCLEOTIDE SEQUENCE</scope>
    <source>
        <strain evidence="2">IBT 21472</strain>
    </source>
</reference>
<evidence type="ECO:0000256" key="1">
    <source>
        <dbReference type="SAM" id="MobiDB-lite"/>
    </source>
</evidence>
<organism evidence="2 3">
    <name type="scientific">Penicillium atrosanguineum</name>
    <dbReference type="NCBI Taxonomy" id="1132637"/>
    <lineage>
        <taxon>Eukaryota</taxon>
        <taxon>Fungi</taxon>
        <taxon>Dikarya</taxon>
        <taxon>Ascomycota</taxon>
        <taxon>Pezizomycotina</taxon>
        <taxon>Eurotiomycetes</taxon>
        <taxon>Eurotiomycetidae</taxon>
        <taxon>Eurotiales</taxon>
        <taxon>Aspergillaceae</taxon>
        <taxon>Penicillium</taxon>
    </lineage>
</organism>
<proteinExistence type="predicted"/>
<keyword evidence="3" id="KW-1185">Reference proteome</keyword>
<feature type="region of interest" description="Disordered" evidence="1">
    <location>
        <begin position="1"/>
        <end position="95"/>
    </location>
</feature>
<protein>
    <submittedName>
        <fullName evidence="2">Uncharacterized protein</fullName>
    </submittedName>
</protein>
<sequence>MASFASPPLSPSNGAQNPETPVWDRLLYGEQLKDQQQQMEARSSNVSPSTGRFGAPRGDSTEMSQAERPMSHDYDLSSVYGSRQAPGQDHSRRREQSMLGDFEADSGSLSAAIETLPNRFAAPQHSVPGDASDWAHSFLFDMSGGVPNDQPDPMPHSSTSQSISAMPDLSPIEQGRLDRNLGQDDYLGQNLTEQSVDQAFSQYQQALCGIFESTRAGRLVEASKSLLKISGWLESNARDLGILHDNHSQYDHHLQLWKNFNLCWLAVCQTQKDITQELVSTGQQPAQTSLLSRDNLEAMGKDLIRLCDQLQAHGLVDYQMGIWEEEILCVLGQCLDLIERIDTPI</sequence>
<dbReference type="AlphaFoldDB" id="A0A9W9U544"/>
<reference evidence="2" key="2">
    <citation type="journal article" date="2023" name="IMA Fungus">
        <title>Comparative genomic study of the Penicillium genus elucidates a diverse pangenome and 15 lateral gene transfer events.</title>
        <authorList>
            <person name="Petersen C."/>
            <person name="Sorensen T."/>
            <person name="Nielsen M.R."/>
            <person name="Sondergaard T.E."/>
            <person name="Sorensen J.L."/>
            <person name="Fitzpatrick D.A."/>
            <person name="Frisvad J.C."/>
            <person name="Nielsen K.L."/>
        </authorList>
    </citation>
    <scope>NUCLEOTIDE SEQUENCE</scope>
    <source>
        <strain evidence="2">IBT 21472</strain>
    </source>
</reference>
<name>A0A9W9U544_9EURO</name>
<gene>
    <name evidence="2" type="ORF">N7476_005059</name>
</gene>
<accession>A0A9W9U544</accession>
<dbReference type="EMBL" id="JAPZBO010000004">
    <property type="protein sequence ID" value="KAJ5318639.1"/>
    <property type="molecule type" value="Genomic_DNA"/>
</dbReference>
<evidence type="ECO:0000313" key="2">
    <source>
        <dbReference type="EMBL" id="KAJ5318639.1"/>
    </source>
</evidence>
<comment type="caution">
    <text evidence="2">The sequence shown here is derived from an EMBL/GenBank/DDBJ whole genome shotgun (WGS) entry which is preliminary data.</text>
</comment>
<evidence type="ECO:0000313" key="3">
    <source>
        <dbReference type="Proteomes" id="UP001147746"/>
    </source>
</evidence>
<feature type="compositionally biased region" description="Polar residues" evidence="1">
    <location>
        <begin position="34"/>
        <end position="50"/>
    </location>
</feature>
<feature type="region of interest" description="Disordered" evidence="1">
    <location>
        <begin position="145"/>
        <end position="166"/>
    </location>
</feature>